<evidence type="ECO:0000313" key="8">
    <source>
        <dbReference type="EMBL" id="PNI99843.1"/>
    </source>
</evidence>
<keyword evidence="4" id="KW-0391">Immunity</keyword>
<dbReference type="Gene3D" id="2.60.40.10">
    <property type="entry name" value="Immunoglobulins"/>
    <property type="match status" value="1"/>
</dbReference>
<dbReference type="Proteomes" id="UP000236370">
    <property type="component" value="Unassembled WGS sequence"/>
</dbReference>
<dbReference type="PANTHER" id="PTHR23268">
    <property type="entry name" value="T-CELL RECEPTOR BETA CHAIN"/>
    <property type="match status" value="1"/>
</dbReference>
<feature type="signal peptide" evidence="6">
    <location>
        <begin position="1"/>
        <end position="21"/>
    </location>
</feature>
<comment type="caution">
    <text evidence="8">The sequence shown here is derived from an EMBL/GenBank/DDBJ whole genome shotgun (WGS) entry which is preliminary data.</text>
</comment>
<dbReference type="AlphaFoldDB" id="A0A2J8QU98"/>
<feature type="domain" description="Immunoglobulin V-set" evidence="7">
    <location>
        <begin position="32"/>
        <end position="109"/>
    </location>
</feature>
<keyword evidence="3 6" id="KW-0732">Signal</keyword>
<gene>
    <name evidence="8" type="ORF">CK820_G0014050</name>
</gene>
<evidence type="ECO:0000259" key="7">
    <source>
        <dbReference type="Pfam" id="PF07686"/>
    </source>
</evidence>
<dbReference type="InterPro" id="IPR050413">
    <property type="entry name" value="TCR_beta_variable"/>
</dbReference>
<evidence type="ECO:0000256" key="3">
    <source>
        <dbReference type="ARBA" id="ARBA00022729"/>
    </source>
</evidence>
<dbReference type="Pfam" id="PF07686">
    <property type="entry name" value="V-set"/>
    <property type="match status" value="1"/>
</dbReference>
<dbReference type="PANTHER" id="PTHR23268:SF86">
    <property type="entry name" value="T CELL RECEPTOR BETA VARIABLE 6-8-RELATED"/>
    <property type="match status" value="1"/>
</dbReference>
<proteinExistence type="predicted"/>
<protein>
    <submittedName>
        <fullName evidence="8">TRBV6-7 isoform 1</fullName>
    </submittedName>
</protein>
<keyword evidence="5" id="KW-0472">Membrane</keyword>
<name>A0A2J8QU98_PANTR</name>
<keyword evidence="2" id="KW-1003">Cell membrane</keyword>
<evidence type="ECO:0000256" key="4">
    <source>
        <dbReference type="ARBA" id="ARBA00022859"/>
    </source>
</evidence>
<organism evidence="8 9">
    <name type="scientific">Pan troglodytes</name>
    <name type="common">Chimpanzee</name>
    <dbReference type="NCBI Taxonomy" id="9598"/>
    <lineage>
        <taxon>Eukaryota</taxon>
        <taxon>Metazoa</taxon>
        <taxon>Chordata</taxon>
        <taxon>Craniata</taxon>
        <taxon>Vertebrata</taxon>
        <taxon>Euteleostomi</taxon>
        <taxon>Mammalia</taxon>
        <taxon>Eutheria</taxon>
        <taxon>Euarchontoglires</taxon>
        <taxon>Primates</taxon>
        <taxon>Haplorrhini</taxon>
        <taxon>Catarrhini</taxon>
        <taxon>Hominidae</taxon>
        <taxon>Pan</taxon>
    </lineage>
</organism>
<evidence type="ECO:0000256" key="1">
    <source>
        <dbReference type="ARBA" id="ARBA00004236"/>
    </source>
</evidence>
<dbReference type="InterPro" id="IPR013783">
    <property type="entry name" value="Ig-like_fold"/>
</dbReference>
<dbReference type="InterPro" id="IPR036179">
    <property type="entry name" value="Ig-like_dom_sf"/>
</dbReference>
<dbReference type="InterPro" id="IPR013106">
    <property type="entry name" value="Ig_V-set"/>
</dbReference>
<dbReference type="EMBL" id="NBAG03000017">
    <property type="protein sequence ID" value="PNI99843.1"/>
    <property type="molecule type" value="Genomic_DNA"/>
</dbReference>
<reference evidence="8 9" key="1">
    <citation type="submission" date="2017-12" db="EMBL/GenBank/DDBJ databases">
        <title>High-resolution comparative analysis of great ape genomes.</title>
        <authorList>
            <person name="Pollen A."/>
            <person name="Hastie A."/>
            <person name="Hormozdiari F."/>
            <person name="Dougherty M."/>
            <person name="Liu R."/>
            <person name="Chaisson M."/>
            <person name="Hoppe E."/>
            <person name="Hill C."/>
            <person name="Pang A."/>
            <person name="Hillier L."/>
            <person name="Baker C."/>
            <person name="Armstrong J."/>
            <person name="Shendure J."/>
            <person name="Paten B."/>
            <person name="Wilson R."/>
            <person name="Chao H."/>
            <person name="Schneider V."/>
            <person name="Ventura M."/>
            <person name="Kronenberg Z."/>
            <person name="Murali S."/>
            <person name="Gordon D."/>
            <person name="Cantsilieris S."/>
            <person name="Munson K."/>
            <person name="Nelson B."/>
            <person name="Raja A."/>
            <person name="Underwood J."/>
            <person name="Diekhans M."/>
            <person name="Fiddes I."/>
            <person name="Haussler D."/>
            <person name="Eichler E."/>
        </authorList>
    </citation>
    <scope>NUCLEOTIDE SEQUENCE [LARGE SCALE GENOMIC DNA]</scope>
    <source>
        <strain evidence="8">Yerkes chimp pedigree #C0471</strain>
    </source>
</reference>
<evidence type="ECO:0000256" key="6">
    <source>
        <dbReference type="SAM" id="SignalP"/>
    </source>
</evidence>
<sequence length="115" mass="12731">MSLGLLCCAAFSLLWAGPMNAGVTQTPKFHVLKTGQSMTLLCAQDMNHEYMYRYRQDPGKGLRLIYYSVAAALTDKGEVPNGYNVSRSNTEDFPLKLESAAPSQTSVYFWASSYS</sequence>
<evidence type="ECO:0000256" key="5">
    <source>
        <dbReference type="ARBA" id="ARBA00023136"/>
    </source>
</evidence>
<accession>A0A2J8QU98</accession>
<evidence type="ECO:0000313" key="9">
    <source>
        <dbReference type="Proteomes" id="UP000236370"/>
    </source>
</evidence>
<comment type="subcellular location">
    <subcellularLocation>
        <location evidence="1">Cell membrane</location>
    </subcellularLocation>
</comment>
<evidence type="ECO:0000256" key="2">
    <source>
        <dbReference type="ARBA" id="ARBA00022475"/>
    </source>
</evidence>
<dbReference type="GO" id="GO:0005886">
    <property type="term" value="C:plasma membrane"/>
    <property type="evidence" value="ECO:0007669"/>
    <property type="project" value="UniProtKB-SubCell"/>
</dbReference>
<feature type="chain" id="PRO_5014357685" evidence="6">
    <location>
        <begin position="22"/>
        <end position="115"/>
    </location>
</feature>
<feature type="non-terminal residue" evidence="8">
    <location>
        <position position="115"/>
    </location>
</feature>
<dbReference type="SUPFAM" id="SSF48726">
    <property type="entry name" value="Immunoglobulin"/>
    <property type="match status" value="1"/>
</dbReference>
<dbReference type="GO" id="GO:0002376">
    <property type="term" value="P:immune system process"/>
    <property type="evidence" value="ECO:0007669"/>
    <property type="project" value="UniProtKB-KW"/>
</dbReference>